<dbReference type="PROSITE" id="PS50174">
    <property type="entry name" value="G_PATCH"/>
    <property type="match status" value="1"/>
</dbReference>
<feature type="domain" description="G-patch" evidence="2">
    <location>
        <begin position="79"/>
        <end position="127"/>
    </location>
</feature>
<dbReference type="Proteomes" id="UP001408356">
    <property type="component" value="Unassembled WGS sequence"/>
</dbReference>
<sequence>MGDSSGEEDYMSMAFLSENDPTTAIPETSLQRRQRLKREAEVKGRPKSKQELAEEEKAAREAALEKSLIDEDPYSGATKKSKGLSMMKKMGFAPGGALGAKDNAHAKTEPIRLNLKEDRGGIGLDSEKKRALNEAAEREGVSKKAKVVDEGEFRERNRREMELKRWEGQVYGAQKVCERMDEERDAELRALGGTTAEGESESETAQGKKKRTGSTRPLKSINVLWRGLVRHREEAERERRMRYDLEQSLSRLPTYEDDDEDADDLKALGKNKTAYVQVEDLEEEDLELDEFNAMEPDEKLRRLVEYLRKEYQYCFWCKCSYPDQDMDGCPGLTEEEHD</sequence>
<feature type="compositionally biased region" description="Polar residues" evidence="1">
    <location>
        <begin position="19"/>
        <end position="31"/>
    </location>
</feature>
<dbReference type="InterPro" id="IPR039249">
    <property type="entry name" value="GPATCH11"/>
</dbReference>
<evidence type="ECO:0000259" key="2">
    <source>
        <dbReference type="PROSITE" id="PS50174"/>
    </source>
</evidence>
<evidence type="ECO:0000313" key="4">
    <source>
        <dbReference type="Proteomes" id="UP001408356"/>
    </source>
</evidence>
<dbReference type="PANTHER" id="PTHR21032:SF0">
    <property type="entry name" value="G PATCH DOMAIN-CONTAINING PROTEIN 11"/>
    <property type="match status" value="1"/>
</dbReference>
<evidence type="ECO:0000313" key="3">
    <source>
        <dbReference type="EMBL" id="KAK9421679.1"/>
    </source>
</evidence>
<protein>
    <recommendedName>
        <fullName evidence="2">G-patch domain-containing protein</fullName>
    </recommendedName>
</protein>
<reference evidence="3 4" key="1">
    <citation type="journal article" date="2024" name="J. Plant Pathol.">
        <title>Sequence and assembly of the genome of Seiridium unicorne, isolate CBS 538.82, causal agent of cypress canker disease.</title>
        <authorList>
            <person name="Scali E."/>
            <person name="Rocca G.D."/>
            <person name="Danti R."/>
            <person name="Garbelotto M."/>
            <person name="Barberini S."/>
            <person name="Baroncelli R."/>
            <person name="Emiliani G."/>
        </authorList>
    </citation>
    <scope>NUCLEOTIDE SEQUENCE [LARGE SCALE GENOMIC DNA]</scope>
    <source>
        <strain evidence="3 4">BM-138-508</strain>
    </source>
</reference>
<name>A0ABR2V538_9PEZI</name>
<dbReference type="PANTHER" id="PTHR21032">
    <property type="entry name" value="G PATCH DOMAIN-CONTAINING PROTEIN 11"/>
    <property type="match status" value="1"/>
</dbReference>
<feature type="compositionally biased region" description="Basic and acidic residues" evidence="1">
    <location>
        <begin position="37"/>
        <end position="69"/>
    </location>
</feature>
<feature type="compositionally biased region" description="Acidic residues" evidence="1">
    <location>
        <begin position="1"/>
        <end position="10"/>
    </location>
</feature>
<evidence type="ECO:0000256" key="1">
    <source>
        <dbReference type="SAM" id="MobiDB-lite"/>
    </source>
</evidence>
<organism evidence="3 4">
    <name type="scientific">Seiridium unicorne</name>
    <dbReference type="NCBI Taxonomy" id="138068"/>
    <lineage>
        <taxon>Eukaryota</taxon>
        <taxon>Fungi</taxon>
        <taxon>Dikarya</taxon>
        <taxon>Ascomycota</taxon>
        <taxon>Pezizomycotina</taxon>
        <taxon>Sordariomycetes</taxon>
        <taxon>Xylariomycetidae</taxon>
        <taxon>Amphisphaeriales</taxon>
        <taxon>Sporocadaceae</taxon>
        <taxon>Seiridium</taxon>
    </lineage>
</organism>
<dbReference type="Pfam" id="PF13821">
    <property type="entry name" value="DUF4187"/>
    <property type="match status" value="1"/>
</dbReference>
<dbReference type="Pfam" id="PF01585">
    <property type="entry name" value="G-patch"/>
    <property type="match status" value="1"/>
</dbReference>
<gene>
    <name evidence="3" type="ORF">SUNI508_05609</name>
</gene>
<dbReference type="InterPro" id="IPR000467">
    <property type="entry name" value="G_patch_dom"/>
</dbReference>
<comment type="caution">
    <text evidence="3">The sequence shown here is derived from an EMBL/GenBank/DDBJ whole genome shotgun (WGS) entry which is preliminary data.</text>
</comment>
<dbReference type="InterPro" id="IPR025239">
    <property type="entry name" value="DUF4187"/>
</dbReference>
<feature type="region of interest" description="Disordered" evidence="1">
    <location>
        <begin position="182"/>
        <end position="216"/>
    </location>
</feature>
<proteinExistence type="predicted"/>
<dbReference type="EMBL" id="JARVKF010000168">
    <property type="protein sequence ID" value="KAK9421679.1"/>
    <property type="molecule type" value="Genomic_DNA"/>
</dbReference>
<dbReference type="SMART" id="SM00443">
    <property type="entry name" value="G_patch"/>
    <property type="match status" value="1"/>
</dbReference>
<keyword evidence="4" id="KW-1185">Reference proteome</keyword>
<feature type="region of interest" description="Disordered" evidence="1">
    <location>
        <begin position="1"/>
        <end position="82"/>
    </location>
</feature>
<dbReference type="SMART" id="SM01173">
    <property type="entry name" value="DUF4187"/>
    <property type="match status" value="1"/>
</dbReference>
<accession>A0ABR2V538</accession>